<dbReference type="Gene3D" id="3.40.50.10420">
    <property type="entry name" value="NagB/RpiA/CoA transferase-like"/>
    <property type="match status" value="1"/>
</dbReference>
<dbReference type="InterPro" id="IPR003741">
    <property type="entry name" value="LUD_dom"/>
</dbReference>
<proteinExistence type="predicted"/>
<comment type="caution">
    <text evidence="3">The sequence shown here is derived from an EMBL/GenBank/DDBJ whole genome shotgun (WGS) entry which is preliminary data.</text>
</comment>
<dbReference type="PANTHER" id="PTHR43682">
    <property type="entry name" value="LACTATE UTILIZATION PROTEIN C"/>
    <property type="match status" value="1"/>
</dbReference>
<dbReference type="OrthoDB" id="9794187at2"/>
<dbReference type="InterPro" id="IPR024185">
    <property type="entry name" value="FTHF_cligase-like_sf"/>
</dbReference>
<organism evidence="3 4">
    <name type="scientific">Brevibacterium paucivorans</name>
    <dbReference type="NCBI Taxonomy" id="170994"/>
    <lineage>
        <taxon>Bacteria</taxon>
        <taxon>Bacillati</taxon>
        <taxon>Actinomycetota</taxon>
        <taxon>Actinomycetes</taxon>
        <taxon>Micrococcales</taxon>
        <taxon>Brevibacteriaceae</taxon>
        <taxon>Brevibacterium</taxon>
    </lineage>
</organism>
<evidence type="ECO:0000313" key="3">
    <source>
        <dbReference type="EMBL" id="PMD05060.1"/>
    </source>
</evidence>
<sequence>MSRELILNRIYDALGRSPQTAPPASPTLPPAKPADPLKAEATSALVDLLTDRLVDYDATVTHANADTVGKVVAELLGDAQTVVIPHDLPEDWTAASTAQFHADSVEEPLSVNQLDSVDAVVTGSTVSIAETGTICLAGATTGRRAITLVPDHHVVVVKISDIVESVPQAVEVLVERDLDTAVQTWVSGPSATVDIELERVKGVHGPRTLNVVFLED</sequence>
<feature type="domain" description="LUD" evidence="2">
    <location>
        <begin position="111"/>
        <end position="214"/>
    </location>
</feature>
<feature type="region of interest" description="Disordered" evidence="1">
    <location>
        <begin position="16"/>
        <end position="35"/>
    </location>
</feature>
<dbReference type="EMBL" id="PNHK01000003">
    <property type="protein sequence ID" value="PMD05060.1"/>
    <property type="molecule type" value="Genomic_DNA"/>
</dbReference>
<dbReference type="RefSeq" id="WP_102239001.1">
    <property type="nucleotide sequence ID" value="NZ_JBDMHW010000007.1"/>
</dbReference>
<gene>
    <name evidence="3" type="ORF">CJ199_08165</name>
</gene>
<name>A0A2N6VLN7_9MICO</name>
<reference evidence="3 4" key="1">
    <citation type="submission" date="2017-09" db="EMBL/GenBank/DDBJ databases">
        <title>Bacterial strain isolated from the female urinary microbiota.</title>
        <authorList>
            <person name="Thomas-White K."/>
            <person name="Kumar N."/>
            <person name="Forster S."/>
            <person name="Putonti C."/>
            <person name="Lawley T."/>
            <person name="Wolfe A.J."/>
        </authorList>
    </citation>
    <scope>NUCLEOTIDE SEQUENCE [LARGE SCALE GENOMIC DNA]</scope>
    <source>
        <strain evidence="3 4">UMB1301</strain>
    </source>
</reference>
<feature type="compositionally biased region" description="Pro residues" evidence="1">
    <location>
        <begin position="20"/>
        <end position="33"/>
    </location>
</feature>
<dbReference type="Pfam" id="PF02589">
    <property type="entry name" value="LUD_dom"/>
    <property type="match status" value="1"/>
</dbReference>
<dbReference type="InterPro" id="IPR037171">
    <property type="entry name" value="NagB/RpiA_transferase-like"/>
</dbReference>
<accession>A0A2N6VLN7</accession>
<dbReference type="SUPFAM" id="SSF100950">
    <property type="entry name" value="NagB/RpiA/CoA transferase-like"/>
    <property type="match status" value="1"/>
</dbReference>
<dbReference type="AlphaFoldDB" id="A0A2N6VLN7"/>
<protein>
    <recommendedName>
        <fullName evidence="2">LUD domain-containing protein</fullName>
    </recommendedName>
</protein>
<evidence type="ECO:0000259" key="2">
    <source>
        <dbReference type="Pfam" id="PF02589"/>
    </source>
</evidence>
<evidence type="ECO:0000256" key="1">
    <source>
        <dbReference type="SAM" id="MobiDB-lite"/>
    </source>
</evidence>
<evidence type="ECO:0000313" key="4">
    <source>
        <dbReference type="Proteomes" id="UP000235598"/>
    </source>
</evidence>
<dbReference type="PANTHER" id="PTHR43682:SF1">
    <property type="entry name" value="LACTATE UTILIZATION PROTEIN C"/>
    <property type="match status" value="1"/>
</dbReference>
<dbReference type="Proteomes" id="UP000235598">
    <property type="component" value="Unassembled WGS sequence"/>
</dbReference>